<keyword evidence="2" id="KW-1185">Reference proteome</keyword>
<evidence type="ECO:0000313" key="2">
    <source>
        <dbReference type="Proteomes" id="UP000076738"/>
    </source>
</evidence>
<evidence type="ECO:0000313" key="1">
    <source>
        <dbReference type="EMBL" id="KZO90920.1"/>
    </source>
</evidence>
<reference evidence="1 2" key="1">
    <citation type="journal article" date="2016" name="Mol. Biol. Evol.">
        <title>Comparative Genomics of Early-Diverging Mushroom-Forming Fungi Provides Insights into the Origins of Lignocellulose Decay Capabilities.</title>
        <authorList>
            <person name="Nagy L.G."/>
            <person name="Riley R."/>
            <person name="Tritt A."/>
            <person name="Adam C."/>
            <person name="Daum C."/>
            <person name="Floudas D."/>
            <person name="Sun H."/>
            <person name="Yadav J.S."/>
            <person name="Pangilinan J."/>
            <person name="Larsson K.H."/>
            <person name="Matsuura K."/>
            <person name="Barry K."/>
            <person name="Labutti K."/>
            <person name="Kuo R."/>
            <person name="Ohm R.A."/>
            <person name="Bhattacharya S.S."/>
            <person name="Shirouzu T."/>
            <person name="Yoshinaga Y."/>
            <person name="Martin F.M."/>
            <person name="Grigoriev I.V."/>
            <person name="Hibbett D.S."/>
        </authorList>
    </citation>
    <scope>NUCLEOTIDE SEQUENCE [LARGE SCALE GENOMIC DNA]</scope>
    <source>
        <strain evidence="1 2">TUFC12733</strain>
    </source>
</reference>
<proteinExistence type="predicted"/>
<dbReference type="AlphaFoldDB" id="A0A167GUF4"/>
<organism evidence="1 2">
    <name type="scientific">Calocera viscosa (strain TUFC12733)</name>
    <dbReference type="NCBI Taxonomy" id="1330018"/>
    <lineage>
        <taxon>Eukaryota</taxon>
        <taxon>Fungi</taxon>
        <taxon>Dikarya</taxon>
        <taxon>Basidiomycota</taxon>
        <taxon>Agaricomycotina</taxon>
        <taxon>Dacrymycetes</taxon>
        <taxon>Dacrymycetales</taxon>
        <taxon>Dacrymycetaceae</taxon>
        <taxon>Calocera</taxon>
    </lineage>
</organism>
<dbReference type="EMBL" id="KV417332">
    <property type="protein sequence ID" value="KZO90920.1"/>
    <property type="molecule type" value="Genomic_DNA"/>
</dbReference>
<name>A0A167GUF4_CALVF</name>
<accession>A0A167GUF4</accession>
<sequence>MHPYAPSIEPTGAEPKQADPIKDLVVAELLRVGRHQRAALDRKDTLLAEGAASHRECLEKLGQARVELAKSNLRKVQITAELIKMQRIFDLRSMIELIVSNCWTMKIIPGKTKKTKVSTSKDSSSALEPMTSTRLGIQEGLTRLIKVPEFQEELQSASAVFGVRMEDAIRCMNGLYHTLSKNAHPGVPESIELREEWFGLGDLTVLHAVLTFALDKGVTRTRHSVVRKANV</sequence>
<gene>
    <name evidence="1" type="ORF">CALVIDRAFT_542286</name>
</gene>
<dbReference type="Proteomes" id="UP000076738">
    <property type="component" value="Unassembled WGS sequence"/>
</dbReference>
<protein>
    <submittedName>
        <fullName evidence="1">Uncharacterized protein</fullName>
    </submittedName>
</protein>